<feature type="region of interest" description="Disordered" evidence="1">
    <location>
        <begin position="1"/>
        <end position="33"/>
    </location>
</feature>
<sequence length="185" mass="20911">MAPVRKQLGSGRERTPANLLSKPARVKTRSSTKPTRVLTDVLLSIKPVHLANIVSRQKNHEYRNYRLRDGVSRLWLYETSDGGKGRGAITHVAVIPESTRHTPGSVPEDPPGIGNADFNAGFKKSKFGYPVLELHELVRPVTLAEMKSRWRMGGAPMGWQYVERDLWEDRWGQGEAREGKVRRVF</sequence>
<dbReference type="AlphaFoldDB" id="A0A0F7ZN72"/>
<protein>
    <recommendedName>
        <fullName evidence="4">ASCH domain-containing protein</fullName>
    </recommendedName>
</protein>
<accession>A0A0F7ZN72</accession>
<proteinExistence type="predicted"/>
<dbReference type="OrthoDB" id="4916302at2759"/>
<dbReference type="InterPro" id="IPR015947">
    <property type="entry name" value="PUA-like_sf"/>
</dbReference>
<organism evidence="2 3">
    <name type="scientific">Hirsutella minnesotensis 3608</name>
    <dbReference type="NCBI Taxonomy" id="1043627"/>
    <lineage>
        <taxon>Eukaryota</taxon>
        <taxon>Fungi</taxon>
        <taxon>Dikarya</taxon>
        <taxon>Ascomycota</taxon>
        <taxon>Pezizomycotina</taxon>
        <taxon>Sordariomycetes</taxon>
        <taxon>Hypocreomycetidae</taxon>
        <taxon>Hypocreales</taxon>
        <taxon>Ophiocordycipitaceae</taxon>
        <taxon>Hirsutella</taxon>
    </lineage>
</organism>
<evidence type="ECO:0008006" key="4">
    <source>
        <dbReference type="Google" id="ProtNLM"/>
    </source>
</evidence>
<reference evidence="2 3" key="1">
    <citation type="journal article" date="2014" name="Genome Biol. Evol.">
        <title>Comparative genomics and transcriptomics analyses reveal divergent lifestyle features of nematode endoparasitic fungus Hirsutella minnesotensis.</title>
        <authorList>
            <person name="Lai Y."/>
            <person name="Liu K."/>
            <person name="Zhang X."/>
            <person name="Zhang X."/>
            <person name="Li K."/>
            <person name="Wang N."/>
            <person name="Shu C."/>
            <person name="Wu Y."/>
            <person name="Wang C."/>
            <person name="Bushley K.E."/>
            <person name="Xiang M."/>
            <person name="Liu X."/>
        </authorList>
    </citation>
    <scope>NUCLEOTIDE SEQUENCE [LARGE SCALE GENOMIC DNA]</scope>
    <source>
        <strain evidence="2 3">3608</strain>
    </source>
</reference>
<dbReference type="EMBL" id="KQ030537">
    <property type="protein sequence ID" value="KJZ73245.1"/>
    <property type="molecule type" value="Genomic_DNA"/>
</dbReference>
<evidence type="ECO:0000256" key="1">
    <source>
        <dbReference type="SAM" id="MobiDB-lite"/>
    </source>
</evidence>
<evidence type="ECO:0000313" key="3">
    <source>
        <dbReference type="Proteomes" id="UP000054481"/>
    </source>
</evidence>
<gene>
    <name evidence="2" type="ORF">HIM_07442</name>
</gene>
<keyword evidence="3" id="KW-1185">Reference proteome</keyword>
<dbReference type="Proteomes" id="UP000054481">
    <property type="component" value="Unassembled WGS sequence"/>
</dbReference>
<dbReference type="SUPFAM" id="SSF88697">
    <property type="entry name" value="PUA domain-like"/>
    <property type="match status" value="1"/>
</dbReference>
<evidence type="ECO:0000313" key="2">
    <source>
        <dbReference type="EMBL" id="KJZ73245.1"/>
    </source>
</evidence>
<name>A0A0F7ZN72_9HYPO</name>